<evidence type="ECO:0000313" key="3">
    <source>
        <dbReference type="EMBL" id="UPL49271.1"/>
    </source>
</evidence>
<accession>A0ABY4JBW5</accession>
<keyword evidence="4" id="KW-1185">Reference proteome</keyword>
<dbReference type="Gene3D" id="3.30.530.80">
    <property type="match status" value="1"/>
</dbReference>
<feature type="signal peptide" evidence="1">
    <location>
        <begin position="1"/>
        <end position="19"/>
    </location>
</feature>
<feature type="domain" description="DUF4468" evidence="2">
    <location>
        <begin position="39"/>
        <end position="127"/>
    </location>
</feature>
<dbReference type="EMBL" id="CP095848">
    <property type="protein sequence ID" value="UPL49271.1"/>
    <property type="molecule type" value="Genomic_DNA"/>
</dbReference>
<evidence type="ECO:0000259" key="2">
    <source>
        <dbReference type="Pfam" id="PF14730"/>
    </source>
</evidence>
<proteinExistence type="predicted"/>
<dbReference type="Pfam" id="PF14730">
    <property type="entry name" value="DUF4468"/>
    <property type="match status" value="1"/>
</dbReference>
<reference evidence="3 4" key="1">
    <citation type="submission" date="2022-04" db="EMBL/GenBank/DDBJ databases">
        <title>Hymenobacter sp. isolated from the air.</title>
        <authorList>
            <person name="Won M."/>
            <person name="Lee C.-M."/>
            <person name="Woen H.-Y."/>
            <person name="Kwon S.-W."/>
        </authorList>
    </citation>
    <scope>NUCLEOTIDE SEQUENCE [LARGE SCALE GENOMIC DNA]</scope>
    <source>
        <strain evidence="4">5516 S-25</strain>
    </source>
</reference>
<keyword evidence="1" id="KW-0732">Signal</keyword>
<evidence type="ECO:0000256" key="1">
    <source>
        <dbReference type="SAM" id="SignalP"/>
    </source>
</evidence>
<sequence>MKHYLLLVALSIISHVAQAQRVRPLPVVPVDSASQRICYRGTLAAPALPATELYGRTQEWLARQFEDYDAVVKFSDPGRGILMGQAIVRAHGPAQKNQFAREFNLLFRFCFRVQAGTLRYELTDISYPRYTTTSAAVDAGNGLAADGLVGWLRQDEFSRISTSEAQTYRQPVEPELRDYDQYTEKGAPRPRMLQQCHGIQEAMTTLLASLSQELVSSRL</sequence>
<protein>
    <submittedName>
        <fullName evidence="3">DUF4468 domain-containing protein</fullName>
    </submittedName>
</protein>
<dbReference type="Proteomes" id="UP000829647">
    <property type="component" value="Chromosome"/>
</dbReference>
<dbReference type="InterPro" id="IPR027823">
    <property type="entry name" value="DUF4468"/>
</dbReference>
<feature type="chain" id="PRO_5045975072" evidence="1">
    <location>
        <begin position="20"/>
        <end position="219"/>
    </location>
</feature>
<name>A0ABY4JBW5_9BACT</name>
<gene>
    <name evidence="3" type="ORF">MWH26_19095</name>
</gene>
<dbReference type="RefSeq" id="WP_247975514.1">
    <property type="nucleotide sequence ID" value="NZ_CP095848.1"/>
</dbReference>
<evidence type="ECO:0000313" key="4">
    <source>
        <dbReference type="Proteomes" id="UP000829647"/>
    </source>
</evidence>
<organism evidence="3 4">
    <name type="scientific">Hymenobacter sublimis</name>
    <dbReference type="NCBI Taxonomy" id="2933777"/>
    <lineage>
        <taxon>Bacteria</taxon>
        <taxon>Pseudomonadati</taxon>
        <taxon>Bacteroidota</taxon>
        <taxon>Cytophagia</taxon>
        <taxon>Cytophagales</taxon>
        <taxon>Hymenobacteraceae</taxon>
        <taxon>Hymenobacter</taxon>
    </lineage>
</organism>